<reference evidence="1 2" key="1">
    <citation type="submission" date="2018-11" db="EMBL/GenBank/DDBJ databases">
        <authorList>
            <consortium name="Pathogen Informatics"/>
        </authorList>
    </citation>
    <scope>NUCLEOTIDE SEQUENCE [LARGE SCALE GENOMIC DNA]</scope>
    <source>
        <strain evidence="1 2">Zambia</strain>
    </source>
</reference>
<name>A0A183MSU6_9TREM</name>
<evidence type="ECO:0000313" key="2">
    <source>
        <dbReference type="Proteomes" id="UP000277204"/>
    </source>
</evidence>
<dbReference type="Proteomes" id="UP000277204">
    <property type="component" value="Unassembled WGS sequence"/>
</dbReference>
<gene>
    <name evidence="1" type="ORF">SMRZ_LOCUS19121</name>
</gene>
<proteinExistence type="predicted"/>
<sequence>MIPQPSSSISSSPVDVYIRNNNLDPPPLTKVIKSRAITKPLQRKNENIFSFRAHRNTVLCNRKLNQKNPVPIRLNDKRKKHVTVLGPEYITIYELSNKLESNTSEVSLHENTHIIEFTNKYQHGKDSSTSNFNSNSNIKDITEEIDNKDENSLNHLIKNNVNNKDGLHVSSRDRCDTMNFHQMNNQHSTYKENREKLRVQLEAIFSKVTEKHLETMLNEENNDKIITNHKNSKNNEQKGRPQYCENYLTSNLSYHGKLTDSKSIKNHSVDNNESNYNHRENLRMFSTQITKVVNELRELLCGTWPLKSSHMLDVQKFVCQKRLEYKQEHNELSAYQKSRQNQILSLGEKNDKFRDSRKLSIPFENSISNLNHPFSTELGNSEFPSIVSASSEDNLSFENIKKSAEKQLNSILRKRGDMNDTRPFSASSSPVKALDRHLYLNKTSILKHHPTNKFLPSHDCGFFLSKPKNQNRDKTGPEHNVVITSLNTSNNKSNEFICQTNHYNSDVTFDLRVLDSYNKLDKTSNHFNSYLPGIQNISKQKRLVDIPTTSIDEVHNTNYSTAEIPFAVPSQDLLELKNNKIDDTKQKHRSFIEFQKCNYSRRLSDASFDIDVNGFADSYANHRNHNIKCAPNNLKRYVYNDRLSSFFDYIYVPGNNSQLKFREKDKKGTFIELRRSRTASPDVYSNKFSTLNENNSQTNSNEWNQISNFTLPRFFIKSDLKSNRIIPSTFHNDYLERLFRPSEENLISSRLDTLNLSSRRCNQRRWRTIKQKYSKRQECEFRLFIEYIFLYVT</sequence>
<keyword evidence="2" id="KW-1185">Reference proteome</keyword>
<dbReference type="AlphaFoldDB" id="A0A183MSU6"/>
<protein>
    <submittedName>
        <fullName evidence="1">Uncharacterized protein</fullName>
    </submittedName>
</protein>
<organism evidence="1 2">
    <name type="scientific">Schistosoma margrebowiei</name>
    <dbReference type="NCBI Taxonomy" id="48269"/>
    <lineage>
        <taxon>Eukaryota</taxon>
        <taxon>Metazoa</taxon>
        <taxon>Spiralia</taxon>
        <taxon>Lophotrochozoa</taxon>
        <taxon>Platyhelminthes</taxon>
        <taxon>Trematoda</taxon>
        <taxon>Digenea</taxon>
        <taxon>Strigeidida</taxon>
        <taxon>Schistosomatoidea</taxon>
        <taxon>Schistosomatidae</taxon>
        <taxon>Schistosoma</taxon>
    </lineage>
</organism>
<evidence type="ECO:0000313" key="1">
    <source>
        <dbReference type="EMBL" id="VDP30492.1"/>
    </source>
</evidence>
<accession>A0A183MSU6</accession>
<dbReference type="EMBL" id="UZAI01017864">
    <property type="protein sequence ID" value="VDP30492.1"/>
    <property type="molecule type" value="Genomic_DNA"/>
</dbReference>